<protein>
    <submittedName>
        <fullName evidence="6">LuxR family maltose regulon positive regulatory protein</fullName>
    </submittedName>
</protein>
<evidence type="ECO:0000256" key="1">
    <source>
        <dbReference type="ARBA" id="ARBA00023015"/>
    </source>
</evidence>
<dbReference type="InterPro" id="IPR011990">
    <property type="entry name" value="TPR-like_helical_dom_sf"/>
</dbReference>
<dbReference type="Gene3D" id="3.40.50.300">
    <property type="entry name" value="P-loop containing nucleotide triphosphate hydrolases"/>
    <property type="match status" value="1"/>
</dbReference>
<dbReference type="PROSITE" id="PS50005">
    <property type="entry name" value="TPR"/>
    <property type="match status" value="1"/>
</dbReference>
<accession>A0A4V2UKC2</accession>
<organism evidence="6 7">
    <name type="scientific">Reinekea marinisedimentorum</name>
    <dbReference type="NCBI Taxonomy" id="230495"/>
    <lineage>
        <taxon>Bacteria</taxon>
        <taxon>Pseudomonadati</taxon>
        <taxon>Pseudomonadota</taxon>
        <taxon>Gammaproteobacteria</taxon>
        <taxon>Oceanospirillales</taxon>
        <taxon>Saccharospirillaceae</taxon>
        <taxon>Reinekea</taxon>
    </lineage>
</organism>
<dbReference type="GO" id="GO:0003677">
    <property type="term" value="F:DNA binding"/>
    <property type="evidence" value="ECO:0007669"/>
    <property type="project" value="UniProtKB-KW"/>
</dbReference>
<dbReference type="AlphaFoldDB" id="A0A4V2UKC2"/>
<keyword evidence="7" id="KW-1185">Reference proteome</keyword>
<dbReference type="InterPro" id="IPR036388">
    <property type="entry name" value="WH-like_DNA-bd_sf"/>
</dbReference>
<proteinExistence type="predicted"/>
<dbReference type="SUPFAM" id="SSF52540">
    <property type="entry name" value="P-loop containing nucleoside triphosphate hydrolases"/>
    <property type="match status" value="1"/>
</dbReference>
<dbReference type="SUPFAM" id="SSF46894">
    <property type="entry name" value="C-terminal effector domain of the bipartite response regulators"/>
    <property type="match status" value="1"/>
</dbReference>
<dbReference type="CDD" id="cd06170">
    <property type="entry name" value="LuxR_C_like"/>
    <property type="match status" value="1"/>
</dbReference>
<comment type="caution">
    <text evidence="6">The sequence shown here is derived from an EMBL/GenBank/DDBJ whole genome shotgun (WGS) entry which is preliminary data.</text>
</comment>
<dbReference type="InterPro" id="IPR027417">
    <property type="entry name" value="P-loop_NTPase"/>
</dbReference>
<dbReference type="Proteomes" id="UP000295793">
    <property type="component" value="Unassembled WGS sequence"/>
</dbReference>
<dbReference type="SMART" id="SM00421">
    <property type="entry name" value="HTH_LUXR"/>
    <property type="match status" value="1"/>
</dbReference>
<keyword evidence="4" id="KW-0802">TPR repeat</keyword>
<sequence length="892" mass="99168">MSAALLPNTKFFAPLIRTDAVSRPRLYERIIKGTPGKLTLIAAPAGHGKTTLICQALQQLDSKRVWVSLEAKDNSLRAFINALIQGIQQLQPGFAEAAQLLLASDSSHDALLTTLMNDFARLSQPLILVLDDYHEVDCHEVDEALALLLDQPLPMLHLVITTREDPNLPLAKLRARGQMTEIRAADLMFAEDEARQFFQATLDSVTLQQQQVEAIRERTEGWAAGMQLAALSLNQNDNIEQFIADFTGSHHYIADYLTDEVLARQSPDSRLVLLRLCLLNRFNSSLCNAVCDSKNAAAELAKLAQQNCFLVPLDQQRNWFRFHHLFRDVLRARLSKNHIDEQPLHHRAALWFEQQQQWQDAIEHYLAAQQPAEAARLIEQIWPSIRKSAPESLFMDWMTQLPDSLIEQQPVLSAYFGLALMSGNPDQGNAWINVAETALTAPNGYRLHNTEAFKLVPGLIDIGRAYRAGALGDVDRIVRHAQQAMQQLPADAYTWQGSAAVLLALAHWHCGELEPAKLAMQRGAKAMEQDGEFSGAISTLNLLAGIYLMNGEHAAAESTCRQAIKLINRSPVAPQGSADIYVSLANICLLRNELDEAETYLQRANALGPQAKLLESAHLWFVAQATLEASRNQFENLEDLLDEAVDIQIPSPTPDSQPIEACRTRLQLLSGNFSRVEQQLARATQLDQLSANSPQHFEITSQLRALIALSFYKGELQLEPERALNLINTMTEQARHTGNRKQLIENQLLRALLGQLAGNQAQAEAALKPLLASTEAAEYPQLFTSLDTYSKAWLRQASGASWLQALLGQQSGQAAHPPAPAPVSELVEPISERELDVLRLLASELSGPDIAARLFISINTFRTHTKNLYSKLQVNNRRAVVRRAQELGLVDR</sequence>
<dbReference type="PROSITE" id="PS50043">
    <property type="entry name" value="HTH_LUXR_2"/>
    <property type="match status" value="1"/>
</dbReference>
<name>A0A4V2UKC2_9GAMM</name>
<gene>
    <name evidence="6" type="ORF">BCF53_101116</name>
</gene>
<dbReference type="EMBL" id="SLZR01000001">
    <property type="protein sequence ID" value="TCS43773.1"/>
    <property type="molecule type" value="Genomic_DNA"/>
</dbReference>
<dbReference type="InterPro" id="IPR000792">
    <property type="entry name" value="Tscrpt_reg_LuxR_C"/>
</dbReference>
<dbReference type="SMART" id="SM00028">
    <property type="entry name" value="TPR"/>
    <property type="match status" value="2"/>
</dbReference>
<dbReference type="GO" id="GO:0006355">
    <property type="term" value="P:regulation of DNA-templated transcription"/>
    <property type="evidence" value="ECO:0007669"/>
    <property type="project" value="InterPro"/>
</dbReference>
<dbReference type="InterPro" id="IPR041617">
    <property type="entry name" value="TPR_MalT"/>
</dbReference>
<dbReference type="Pfam" id="PF25873">
    <property type="entry name" value="WHD_MalT"/>
    <property type="match status" value="1"/>
</dbReference>
<dbReference type="PANTHER" id="PTHR44688:SF16">
    <property type="entry name" value="DNA-BINDING TRANSCRIPTIONAL ACTIVATOR DEVR_DOSR"/>
    <property type="match status" value="1"/>
</dbReference>
<dbReference type="Gene3D" id="1.10.10.10">
    <property type="entry name" value="Winged helix-like DNA-binding domain superfamily/Winged helix DNA-binding domain"/>
    <property type="match status" value="1"/>
</dbReference>
<dbReference type="InterPro" id="IPR059106">
    <property type="entry name" value="WHD_MalT"/>
</dbReference>
<dbReference type="InterPro" id="IPR016032">
    <property type="entry name" value="Sig_transdc_resp-reg_C-effctor"/>
</dbReference>
<dbReference type="InterPro" id="IPR041664">
    <property type="entry name" value="AAA_16"/>
</dbReference>
<feature type="domain" description="HTH luxR-type" evidence="5">
    <location>
        <begin position="823"/>
        <end position="888"/>
    </location>
</feature>
<feature type="repeat" description="TPR" evidence="4">
    <location>
        <begin position="578"/>
        <end position="611"/>
    </location>
</feature>
<reference evidence="6 7" key="1">
    <citation type="submission" date="2019-03" db="EMBL/GenBank/DDBJ databases">
        <title>Genomic Encyclopedia of Archaeal and Bacterial Type Strains, Phase II (KMG-II): from individual species to whole genera.</title>
        <authorList>
            <person name="Goeker M."/>
        </authorList>
    </citation>
    <scope>NUCLEOTIDE SEQUENCE [LARGE SCALE GENOMIC DNA]</scope>
    <source>
        <strain evidence="6 7">DSM 15388</strain>
    </source>
</reference>
<dbReference type="PANTHER" id="PTHR44688">
    <property type="entry name" value="DNA-BINDING TRANSCRIPTIONAL ACTIVATOR DEVR_DOSR"/>
    <property type="match status" value="1"/>
</dbReference>
<dbReference type="PRINTS" id="PR00038">
    <property type="entry name" value="HTHLUXR"/>
</dbReference>
<dbReference type="OrthoDB" id="1123107at2"/>
<keyword evidence="1" id="KW-0805">Transcription regulation</keyword>
<evidence type="ECO:0000259" key="5">
    <source>
        <dbReference type="PROSITE" id="PS50043"/>
    </source>
</evidence>
<dbReference type="RefSeq" id="WP_132698804.1">
    <property type="nucleotide sequence ID" value="NZ_SLZR01000001.1"/>
</dbReference>
<dbReference type="Gene3D" id="1.25.40.10">
    <property type="entry name" value="Tetratricopeptide repeat domain"/>
    <property type="match status" value="1"/>
</dbReference>
<evidence type="ECO:0000313" key="7">
    <source>
        <dbReference type="Proteomes" id="UP000295793"/>
    </source>
</evidence>
<keyword evidence="2" id="KW-0238">DNA-binding</keyword>
<dbReference type="Pfam" id="PF17874">
    <property type="entry name" value="TPR_MalT"/>
    <property type="match status" value="1"/>
</dbReference>
<dbReference type="InterPro" id="IPR019734">
    <property type="entry name" value="TPR_rpt"/>
</dbReference>
<evidence type="ECO:0000256" key="4">
    <source>
        <dbReference type="PROSITE-ProRule" id="PRU00339"/>
    </source>
</evidence>
<evidence type="ECO:0000256" key="3">
    <source>
        <dbReference type="ARBA" id="ARBA00023163"/>
    </source>
</evidence>
<evidence type="ECO:0000256" key="2">
    <source>
        <dbReference type="ARBA" id="ARBA00023125"/>
    </source>
</evidence>
<keyword evidence="3" id="KW-0804">Transcription</keyword>
<dbReference type="Pfam" id="PF00196">
    <property type="entry name" value="GerE"/>
    <property type="match status" value="1"/>
</dbReference>
<dbReference type="SUPFAM" id="SSF48452">
    <property type="entry name" value="TPR-like"/>
    <property type="match status" value="1"/>
</dbReference>
<dbReference type="Pfam" id="PF13191">
    <property type="entry name" value="AAA_16"/>
    <property type="match status" value="1"/>
</dbReference>
<evidence type="ECO:0000313" key="6">
    <source>
        <dbReference type="EMBL" id="TCS43773.1"/>
    </source>
</evidence>